<dbReference type="EMBL" id="JBHEZX010000002">
    <property type="protein sequence ID" value="MFC1408552.1"/>
    <property type="molecule type" value="Genomic_DNA"/>
</dbReference>
<protein>
    <submittedName>
        <fullName evidence="1">Uncharacterized protein</fullName>
    </submittedName>
</protein>
<dbReference type="Proteomes" id="UP001592582">
    <property type="component" value="Unassembled WGS sequence"/>
</dbReference>
<reference evidence="3 4" key="1">
    <citation type="submission" date="2024-09" db="EMBL/GenBank/DDBJ databases">
        <authorList>
            <person name="Lee S.D."/>
        </authorList>
    </citation>
    <scope>NUCLEOTIDE SEQUENCE [LARGE SCALE GENOMIC DNA]</scope>
    <source>
        <strain evidence="1 4">N1-1</strain>
        <strain evidence="2 3">N1-3</strain>
    </source>
</reference>
<keyword evidence="4" id="KW-1185">Reference proteome</keyword>
<comment type="caution">
    <text evidence="1">The sequence shown here is derived from an EMBL/GenBank/DDBJ whole genome shotgun (WGS) entry which is preliminary data.</text>
</comment>
<dbReference type="EMBL" id="JBHEZY010000026">
    <property type="protein sequence ID" value="MFC1436175.1"/>
    <property type="molecule type" value="Genomic_DNA"/>
</dbReference>
<evidence type="ECO:0000313" key="3">
    <source>
        <dbReference type="Proteomes" id="UP001592530"/>
    </source>
</evidence>
<evidence type="ECO:0000313" key="1">
    <source>
        <dbReference type="EMBL" id="MFC1408552.1"/>
    </source>
</evidence>
<organism evidence="1 4">
    <name type="scientific">Streptacidiphilus alkalitolerans</name>
    <dbReference type="NCBI Taxonomy" id="3342712"/>
    <lineage>
        <taxon>Bacteria</taxon>
        <taxon>Bacillati</taxon>
        <taxon>Actinomycetota</taxon>
        <taxon>Actinomycetes</taxon>
        <taxon>Kitasatosporales</taxon>
        <taxon>Streptomycetaceae</taxon>
        <taxon>Streptacidiphilus</taxon>
    </lineage>
</organism>
<evidence type="ECO:0000313" key="2">
    <source>
        <dbReference type="EMBL" id="MFC1436175.1"/>
    </source>
</evidence>
<name>A0ABV6V4A2_9ACTN</name>
<gene>
    <name evidence="2" type="ORF">ACEZDB_36640</name>
    <name evidence="1" type="ORF">ACEZDG_04590</name>
</gene>
<accession>A0ABV6V4A2</accession>
<sequence>MADLTGKSSFAFPERLTDQEIKQIEDALATHGARVDAKAQTFTPDSEPSTHTFACTLEASNQMAADNAAGVVLGRALHDCGYLADPRR</sequence>
<dbReference type="Proteomes" id="UP001592530">
    <property type="component" value="Unassembled WGS sequence"/>
</dbReference>
<proteinExistence type="predicted"/>
<evidence type="ECO:0000313" key="4">
    <source>
        <dbReference type="Proteomes" id="UP001592582"/>
    </source>
</evidence>
<dbReference type="RefSeq" id="WP_380502604.1">
    <property type="nucleotide sequence ID" value="NZ_JBHEZX010000002.1"/>
</dbReference>